<dbReference type="InterPro" id="IPR009057">
    <property type="entry name" value="Homeodomain-like_sf"/>
</dbReference>
<gene>
    <name evidence="4" type="ORF">PPYR_06004</name>
</gene>
<dbReference type="InParanoid" id="A0A5N4ASE5"/>
<dbReference type="Pfam" id="PF05225">
    <property type="entry name" value="HTH_psq"/>
    <property type="match status" value="1"/>
</dbReference>
<dbReference type="InterPro" id="IPR004875">
    <property type="entry name" value="DDE_SF_endonuclease_dom"/>
</dbReference>
<comment type="subcellular location">
    <subcellularLocation>
        <location evidence="1">Nucleus</location>
    </subcellularLocation>
</comment>
<dbReference type="PANTHER" id="PTHR19303:SF71">
    <property type="entry name" value="ZINC FINGER PHD-TYPE DOMAIN-CONTAINING PROTEIN"/>
    <property type="match status" value="1"/>
</dbReference>
<dbReference type="SUPFAM" id="SSF46689">
    <property type="entry name" value="Homeodomain-like"/>
    <property type="match status" value="1"/>
</dbReference>
<dbReference type="Pfam" id="PF03184">
    <property type="entry name" value="DDE_1"/>
    <property type="match status" value="1"/>
</dbReference>
<evidence type="ECO:0000259" key="3">
    <source>
        <dbReference type="Pfam" id="PF05225"/>
    </source>
</evidence>
<dbReference type="Proteomes" id="UP000327044">
    <property type="component" value="Unassembled WGS sequence"/>
</dbReference>
<evidence type="ECO:0000259" key="2">
    <source>
        <dbReference type="Pfam" id="PF03184"/>
    </source>
</evidence>
<dbReference type="Gene3D" id="1.10.10.60">
    <property type="entry name" value="Homeodomain-like"/>
    <property type="match status" value="1"/>
</dbReference>
<dbReference type="InterPro" id="IPR007889">
    <property type="entry name" value="HTH_Psq"/>
</dbReference>
<comment type="caution">
    <text evidence="4">The sequence shown here is derived from an EMBL/GenBank/DDBJ whole genome shotgun (WGS) entry which is preliminary data.</text>
</comment>
<dbReference type="InterPro" id="IPR050863">
    <property type="entry name" value="CenT-Element_Derived"/>
</dbReference>
<dbReference type="GO" id="GO:0003677">
    <property type="term" value="F:DNA binding"/>
    <property type="evidence" value="ECO:0007669"/>
    <property type="project" value="InterPro"/>
</dbReference>
<sequence length="353" mass="39825">MAPRKTNRQSWSEIAMAEAIKAVSTGEFGYLKASKVFSVPKSTLERRVKGFNKQISGSAKGLGSRQQTFSIVLEEQLVAYIKNMECMLFGLTTTDVRRLAYQFAERNNIRHFFNANKKMAGWVWLRAFMKRNRLSLRTPEATSAARARGFNRVSVDKFFELLEPLQDKNKYTPSRIFNVDETGMSTVQGHPSKIIAMRDRKQVGTLSSAERGTLSTAVICMSASGSFIPPMMIYPRVRNKEEFSIGVPPETLVACHPSGWMQLNLFDHFVKHSMASVENPALLIMDGHKTHTQNIAVIEKARNNGVTILCLPPHCSHRMQPLDVAFMGPLSTFYNQEVEIFLRNNPGRVVTIF</sequence>
<dbReference type="AlphaFoldDB" id="A0A5N4ASE5"/>
<evidence type="ECO:0000256" key="1">
    <source>
        <dbReference type="ARBA" id="ARBA00004123"/>
    </source>
</evidence>
<evidence type="ECO:0000313" key="5">
    <source>
        <dbReference type="Proteomes" id="UP000327044"/>
    </source>
</evidence>
<dbReference type="GO" id="GO:0005634">
    <property type="term" value="C:nucleus"/>
    <property type="evidence" value="ECO:0007669"/>
    <property type="project" value="UniProtKB-SubCell"/>
</dbReference>
<keyword evidence="5" id="KW-1185">Reference proteome</keyword>
<protein>
    <recommendedName>
        <fullName evidence="6">HTH CENPB-type domain-containing protein</fullName>
    </recommendedName>
</protein>
<evidence type="ECO:0008006" key="6">
    <source>
        <dbReference type="Google" id="ProtNLM"/>
    </source>
</evidence>
<dbReference type="PANTHER" id="PTHR19303">
    <property type="entry name" value="TRANSPOSON"/>
    <property type="match status" value="1"/>
</dbReference>
<dbReference type="EMBL" id="VVIM01000004">
    <property type="protein sequence ID" value="KAB0800264.1"/>
    <property type="molecule type" value="Genomic_DNA"/>
</dbReference>
<proteinExistence type="predicted"/>
<accession>A0A5N4ASE5</accession>
<evidence type="ECO:0000313" key="4">
    <source>
        <dbReference type="EMBL" id="KAB0800264.1"/>
    </source>
</evidence>
<feature type="domain" description="HTH psq-type" evidence="3">
    <location>
        <begin position="15"/>
        <end position="50"/>
    </location>
</feature>
<reference evidence="4 5" key="1">
    <citation type="journal article" date="2018" name="Elife">
        <title>Firefly genomes illuminate parallel origins of bioluminescence in beetles.</title>
        <authorList>
            <person name="Fallon T.R."/>
            <person name="Lower S.E."/>
            <person name="Chang C.H."/>
            <person name="Bessho-Uehara M."/>
            <person name="Martin G.J."/>
            <person name="Bewick A.J."/>
            <person name="Behringer M."/>
            <person name="Debat H.J."/>
            <person name="Wong I."/>
            <person name="Day J.C."/>
            <person name="Suvorov A."/>
            <person name="Silva C.J."/>
            <person name="Stanger-Hall K.F."/>
            <person name="Hall D.W."/>
            <person name="Schmitz R.J."/>
            <person name="Nelson D.R."/>
            <person name="Lewis S.M."/>
            <person name="Shigenobu S."/>
            <person name="Bybee S.M."/>
            <person name="Larracuente A.M."/>
            <person name="Oba Y."/>
            <person name="Weng J.K."/>
        </authorList>
    </citation>
    <scope>NUCLEOTIDE SEQUENCE [LARGE SCALE GENOMIC DNA]</scope>
    <source>
        <strain evidence="4">1611_PpyrPB1</strain>
        <tissue evidence="4">Whole body</tissue>
    </source>
</reference>
<organism evidence="4 5">
    <name type="scientific">Photinus pyralis</name>
    <name type="common">Common eastern firefly</name>
    <name type="synonym">Lampyris pyralis</name>
    <dbReference type="NCBI Taxonomy" id="7054"/>
    <lineage>
        <taxon>Eukaryota</taxon>
        <taxon>Metazoa</taxon>
        <taxon>Ecdysozoa</taxon>
        <taxon>Arthropoda</taxon>
        <taxon>Hexapoda</taxon>
        <taxon>Insecta</taxon>
        <taxon>Pterygota</taxon>
        <taxon>Neoptera</taxon>
        <taxon>Endopterygota</taxon>
        <taxon>Coleoptera</taxon>
        <taxon>Polyphaga</taxon>
        <taxon>Elateriformia</taxon>
        <taxon>Elateroidea</taxon>
        <taxon>Lampyridae</taxon>
        <taxon>Lampyrinae</taxon>
        <taxon>Photinus</taxon>
    </lineage>
</organism>
<name>A0A5N4ASE5_PHOPY</name>
<feature type="domain" description="DDE-1" evidence="2">
    <location>
        <begin position="216"/>
        <end position="337"/>
    </location>
</feature>
<feature type="non-terminal residue" evidence="4">
    <location>
        <position position="353"/>
    </location>
</feature>